<dbReference type="PANTHER" id="PTHR18964">
    <property type="entry name" value="ROK (REPRESSOR, ORF, KINASE) FAMILY"/>
    <property type="match status" value="1"/>
</dbReference>
<dbReference type="InterPro" id="IPR043129">
    <property type="entry name" value="ATPase_NBD"/>
</dbReference>
<sequence length="355" mass="35118">MGFATGAPAGGTTTTTRAAAAPGPAVQAPTAQGPAAQGPTPQAPTAQAPTAARGVLGIDIGGTKVALRAEDGPPGGPVRTEEAVLRWPGARVAGAYADWTALAGTVADLRERWEGDFAAVGVAVPATLGPDGRVLAWPGRPDWRGFDLVPALRRLFPAAALAWADDGDLAALAEAVHAGSGHVVYLGVGTGVGGGVVHGGAPLPGPGRGSCEAGHLIVDRRGPVCDCGRRGCLQATASGPATLRRAELLRGAPVEYPELRSGLAEGAPWAVEAVEETCAALAAAAVSLGELFHPELTVLGGGFADGLPGFTARVEAHAAALARPGGPVPAIRPAVLGGLSSLHGALALARLQPAA</sequence>
<dbReference type="Proteomes" id="UP000263377">
    <property type="component" value="Unassembled WGS sequence"/>
</dbReference>
<feature type="region of interest" description="Disordered" evidence="2">
    <location>
        <begin position="1"/>
        <end position="49"/>
    </location>
</feature>
<name>A0A372ZQY7_9ACTN</name>
<keyword evidence="4" id="KW-1185">Reference proteome</keyword>
<accession>A0A372ZQY7</accession>
<gene>
    <name evidence="3" type="ORF">DR950_07330</name>
</gene>
<comment type="similarity">
    <text evidence="1">Belongs to the ROK (NagC/XylR) family.</text>
</comment>
<comment type="caution">
    <text evidence="3">The sequence shown here is derived from an EMBL/GenBank/DDBJ whole genome shotgun (WGS) entry which is preliminary data.</text>
</comment>
<dbReference type="Pfam" id="PF00480">
    <property type="entry name" value="ROK"/>
    <property type="match status" value="1"/>
</dbReference>
<dbReference type="PANTHER" id="PTHR18964:SF149">
    <property type="entry name" value="BIFUNCTIONAL UDP-N-ACETYLGLUCOSAMINE 2-EPIMERASE_N-ACETYLMANNOSAMINE KINASE"/>
    <property type="match status" value="1"/>
</dbReference>
<dbReference type="AlphaFoldDB" id="A0A372ZQY7"/>
<reference evidence="3 4" key="1">
    <citation type="submission" date="2018-08" db="EMBL/GenBank/DDBJ databases">
        <title>Diversity &amp; Physiological Properties of Lignin-Decomposing Actinobacteria from Soil.</title>
        <authorList>
            <person name="Roh S.G."/>
            <person name="Kim S.B."/>
        </authorList>
    </citation>
    <scope>NUCLEOTIDE SEQUENCE [LARGE SCALE GENOMIC DNA]</scope>
    <source>
        <strain evidence="3 4">MMS17-GH009</strain>
    </source>
</reference>
<dbReference type="InterPro" id="IPR000600">
    <property type="entry name" value="ROK"/>
</dbReference>
<dbReference type="Gene3D" id="3.30.420.40">
    <property type="match status" value="2"/>
</dbReference>
<dbReference type="SUPFAM" id="SSF53067">
    <property type="entry name" value="Actin-like ATPase domain"/>
    <property type="match status" value="1"/>
</dbReference>
<evidence type="ECO:0000256" key="2">
    <source>
        <dbReference type="SAM" id="MobiDB-lite"/>
    </source>
</evidence>
<evidence type="ECO:0000313" key="3">
    <source>
        <dbReference type="EMBL" id="RGD57625.1"/>
    </source>
</evidence>
<evidence type="ECO:0000256" key="1">
    <source>
        <dbReference type="ARBA" id="ARBA00006479"/>
    </source>
</evidence>
<dbReference type="EMBL" id="QVIG01000001">
    <property type="protein sequence ID" value="RGD57625.1"/>
    <property type="molecule type" value="Genomic_DNA"/>
</dbReference>
<protein>
    <submittedName>
        <fullName evidence="3">ROK family protein</fullName>
    </submittedName>
</protein>
<evidence type="ECO:0000313" key="4">
    <source>
        <dbReference type="Proteomes" id="UP000263377"/>
    </source>
</evidence>
<proteinExistence type="inferred from homology"/>
<organism evidence="3 4">
    <name type="scientific">Kitasatospora xanthocidica</name>
    <dbReference type="NCBI Taxonomy" id="83382"/>
    <lineage>
        <taxon>Bacteria</taxon>
        <taxon>Bacillati</taxon>
        <taxon>Actinomycetota</taxon>
        <taxon>Actinomycetes</taxon>
        <taxon>Kitasatosporales</taxon>
        <taxon>Streptomycetaceae</taxon>
        <taxon>Kitasatospora</taxon>
    </lineage>
</organism>